<protein>
    <submittedName>
        <fullName evidence="1">Uncharacterized protein</fullName>
    </submittedName>
</protein>
<organism evidence="1">
    <name type="scientific">Gaeavirus sp</name>
    <dbReference type="NCBI Taxonomy" id="2487767"/>
    <lineage>
        <taxon>Viruses</taxon>
        <taxon>Varidnaviria</taxon>
        <taxon>Bamfordvirae</taxon>
        <taxon>Nucleocytoviricota</taxon>
        <taxon>Megaviricetes</taxon>
        <taxon>Imitervirales</taxon>
        <taxon>Mimiviridae</taxon>
        <taxon>Klosneuvirinae</taxon>
    </lineage>
</organism>
<reference evidence="1" key="1">
    <citation type="submission" date="2018-10" db="EMBL/GenBank/DDBJ databases">
        <title>Hidden diversity of soil giant viruses.</title>
        <authorList>
            <person name="Schulz F."/>
            <person name="Alteio L."/>
            <person name="Goudeau D."/>
            <person name="Ryan E.M."/>
            <person name="Malmstrom R.R."/>
            <person name="Blanchard J."/>
            <person name="Woyke T."/>
        </authorList>
    </citation>
    <scope>NUCLEOTIDE SEQUENCE</scope>
    <source>
        <strain evidence="1">GAV1</strain>
    </source>
</reference>
<gene>
    <name evidence="1" type="ORF">Gaeavirus6_14</name>
</gene>
<dbReference type="EMBL" id="MK072204">
    <property type="protein sequence ID" value="AYV80039.1"/>
    <property type="molecule type" value="Genomic_DNA"/>
</dbReference>
<accession>A0A3G5A3K4</accession>
<sequence length="180" mass="19193">MTTNSPIAITHTVTQVTDLPLTTSLEQVITALMDTLNIQNIIKTNLSMNISPTLLSQINKILAFITTATASSPAPIKNIIDEINTVFADGKLNATDIPTVITIIKNIASLNVSSTGLTINAETISTILKIIISVLISNNIIHLSAADETNINNLIDSSVALTSEVISLCKPGFWKCCKCC</sequence>
<evidence type="ECO:0000313" key="1">
    <source>
        <dbReference type="EMBL" id="AYV80039.1"/>
    </source>
</evidence>
<proteinExistence type="predicted"/>
<name>A0A3G5A3K4_9VIRU</name>